<gene>
    <name evidence="2" type="ORF">CFOL_v3_12999</name>
</gene>
<organism evidence="2 3">
    <name type="scientific">Cephalotus follicularis</name>
    <name type="common">Albany pitcher plant</name>
    <dbReference type="NCBI Taxonomy" id="3775"/>
    <lineage>
        <taxon>Eukaryota</taxon>
        <taxon>Viridiplantae</taxon>
        <taxon>Streptophyta</taxon>
        <taxon>Embryophyta</taxon>
        <taxon>Tracheophyta</taxon>
        <taxon>Spermatophyta</taxon>
        <taxon>Magnoliopsida</taxon>
        <taxon>eudicotyledons</taxon>
        <taxon>Gunneridae</taxon>
        <taxon>Pentapetalae</taxon>
        <taxon>rosids</taxon>
        <taxon>fabids</taxon>
        <taxon>Oxalidales</taxon>
        <taxon>Cephalotaceae</taxon>
        <taxon>Cephalotus</taxon>
    </lineage>
</organism>
<feature type="domain" description="F-box associated beta-propeller type 1" evidence="1">
    <location>
        <begin position="148"/>
        <end position="290"/>
    </location>
</feature>
<name>A0A1Q3BNM3_CEPFO</name>
<dbReference type="STRING" id="3775.A0A1Q3BNM3"/>
<accession>A0A1Q3BNM3</accession>
<dbReference type="Proteomes" id="UP000187406">
    <property type="component" value="Unassembled WGS sequence"/>
</dbReference>
<evidence type="ECO:0000313" key="3">
    <source>
        <dbReference type="Proteomes" id="UP000187406"/>
    </source>
</evidence>
<proteinExistence type="predicted"/>
<dbReference type="PANTHER" id="PTHR35546:SF25">
    <property type="entry name" value="F-BOX DOMAIN-CONTAINING PROTEIN"/>
    <property type="match status" value="1"/>
</dbReference>
<comment type="caution">
    <text evidence="2">The sequence shown here is derived from an EMBL/GenBank/DDBJ whole genome shotgun (WGS) entry which is preliminary data.</text>
</comment>
<dbReference type="FunCoup" id="A0A1Q3BNM3">
    <property type="interactions" value="1014"/>
</dbReference>
<evidence type="ECO:0000313" key="2">
    <source>
        <dbReference type="EMBL" id="GAV69498.1"/>
    </source>
</evidence>
<dbReference type="Pfam" id="PF07734">
    <property type="entry name" value="FBA_1"/>
    <property type="match status" value="1"/>
</dbReference>
<dbReference type="InterPro" id="IPR006527">
    <property type="entry name" value="F-box-assoc_dom_typ1"/>
</dbReference>
<dbReference type="PANTHER" id="PTHR35546">
    <property type="entry name" value="F-BOX PROTEIN INTERACTION DOMAIN PROTEIN-RELATED"/>
    <property type="match status" value="1"/>
</dbReference>
<reference evidence="3" key="1">
    <citation type="submission" date="2016-04" db="EMBL/GenBank/DDBJ databases">
        <title>Cephalotus genome sequencing.</title>
        <authorList>
            <person name="Fukushima K."/>
            <person name="Hasebe M."/>
            <person name="Fang X."/>
        </authorList>
    </citation>
    <scope>NUCLEOTIDE SEQUENCE [LARGE SCALE GENOMIC DNA]</scope>
    <source>
        <strain evidence="3">cv. St1</strain>
    </source>
</reference>
<dbReference type="AlphaFoldDB" id="A0A1Q3BNM3"/>
<sequence length="400" mass="45603">MMDIIPIYNSEESDEENVEFDFGEAEEIEQLNVNSFYESSKKRRRTPEDDAKFPKNIKLKEDLTIDDVVRQHTLPLLPAKSLCRFKTVSKEWETRIMSPFLAHQQSNNFKDISGLFCQSPGEDPSFISFDQDAYGVPSPSLNFLPEHVNIRSTCNGLVCCGSYPGNERYYICNPVTRKWKELPEPILYHGPEVAVALAFEPATFNFDANYELVCAIILPDYPVVYFEIYSSRTSSWRVSNTTCRELDFFKLRSDGFYWKGNIYWETSSGAVLAFDLKYEEYGILPCPMSIDPNGVFTELHGELCYILPQVQDDACTVLVYGNLDMSLKSVIALDPQALGYIDDRLVRVLTCINNDTLIITLRNGVYAYNVTYQRKKFLSSNSGYAKYLPYVNSLATVGSV</sequence>
<keyword evidence="3" id="KW-1185">Reference proteome</keyword>
<protein>
    <recommendedName>
        <fullName evidence="1">F-box associated beta-propeller type 1 domain-containing protein</fullName>
    </recommendedName>
</protein>
<dbReference type="InParanoid" id="A0A1Q3BNM3"/>
<dbReference type="NCBIfam" id="TIGR01640">
    <property type="entry name" value="F_box_assoc_1"/>
    <property type="match status" value="1"/>
</dbReference>
<dbReference type="InterPro" id="IPR055290">
    <property type="entry name" value="At3g26010-like"/>
</dbReference>
<dbReference type="EMBL" id="BDDD01000729">
    <property type="protein sequence ID" value="GAV69498.1"/>
    <property type="molecule type" value="Genomic_DNA"/>
</dbReference>
<dbReference type="OrthoDB" id="1916346at2759"/>
<dbReference type="InterPro" id="IPR017451">
    <property type="entry name" value="F-box-assoc_interact_dom"/>
</dbReference>
<evidence type="ECO:0000259" key="1">
    <source>
        <dbReference type="Pfam" id="PF07734"/>
    </source>
</evidence>